<dbReference type="InterPro" id="IPR041588">
    <property type="entry name" value="Integrase_H2C2"/>
</dbReference>
<reference evidence="3" key="1">
    <citation type="journal article" date="2022" name="bioRxiv">
        <title>Sequencing and chromosome-scale assembly of the giantPleurodeles waltlgenome.</title>
        <authorList>
            <person name="Brown T."/>
            <person name="Elewa A."/>
            <person name="Iarovenko S."/>
            <person name="Subramanian E."/>
            <person name="Araus A.J."/>
            <person name="Petzold A."/>
            <person name="Susuki M."/>
            <person name="Suzuki K.-i.T."/>
            <person name="Hayashi T."/>
            <person name="Toyoda A."/>
            <person name="Oliveira C."/>
            <person name="Osipova E."/>
            <person name="Leigh N.D."/>
            <person name="Simon A."/>
            <person name="Yun M.H."/>
        </authorList>
    </citation>
    <scope>NUCLEOTIDE SEQUENCE</scope>
    <source>
        <strain evidence="3">20211129_DDA</strain>
        <tissue evidence="3">Liver</tissue>
    </source>
</reference>
<feature type="domain" description="Integrase zinc-binding" evidence="2">
    <location>
        <begin position="164"/>
        <end position="215"/>
    </location>
</feature>
<protein>
    <recommendedName>
        <fullName evidence="1">Gypsy retrotransposon integrase-like protein 1</fullName>
    </recommendedName>
</protein>
<dbReference type="AlphaFoldDB" id="A0AAV7PNQ6"/>
<sequence>MLGGGRGRERRLRHSCEEINKEGDVYLTFRLLIITQGHFGDEGRDQVAKSIQREHISDKANVTADYLSRAPCISETDCEENEYDDDVLVACLFNSEEPHSAITKQEWEEATRNDNVFTEMKKYIMEGWPREKRLNETLQPYWKIKNDITIVDEVFLRGETLIAPMSVRGRLVALAHEGHVGMTGTKQKLRERYWWPAMDRDVDIFVSQCSVCDKADKTMSAHHCPMLSVELPEGPWIKIGIDFIGPMNGLPLNMRYAIVIIDYFSKWIEVKFVSHPTTSEVTTFLQEVFCKEGFPRQLGFRQRSAIPVTRNDQVPESK</sequence>
<gene>
    <name evidence="3" type="ORF">NDU88_008281</name>
</gene>
<organism evidence="3 4">
    <name type="scientific">Pleurodeles waltl</name>
    <name type="common">Iberian ribbed newt</name>
    <dbReference type="NCBI Taxonomy" id="8319"/>
    <lineage>
        <taxon>Eukaryota</taxon>
        <taxon>Metazoa</taxon>
        <taxon>Chordata</taxon>
        <taxon>Craniata</taxon>
        <taxon>Vertebrata</taxon>
        <taxon>Euteleostomi</taxon>
        <taxon>Amphibia</taxon>
        <taxon>Batrachia</taxon>
        <taxon>Caudata</taxon>
        <taxon>Salamandroidea</taxon>
        <taxon>Salamandridae</taxon>
        <taxon>Pleurodelinae</taxon>
        <taxon>Pleurodeles</taxon>
    </lineage>
</organism>
<evidence type="ECO:0000259" key="2">
    <source>
        <dbReference type="Pfam" id="PF17921"/>
    </source>
</evidence>
<dbReference type="Gene3D" id="1.10.340.70">
    <property type="match status" value="1"/>
</dbReference>
<proteinExistence type="predicted"/>
<dbReference type="PANTHER" id="PTHR37984:SF15">
    <property type="entry name" value="INTEGRASE CATALYTIC DOMAIN-CONTAINING PROTEIN"/>
    <property type="match status" value="1"/>
</dbReference>
<comment type="caution">
    <text evidence="3">The sequence shown here is derived from an EMBL/GenBank/DDBJ whole genome shotgun (WGS) entry which is preliminary data.</text>
</comment>
<dbReference type="InterPro" id="IPR036397">
    <property type="entry name" value="RNaseH_sf"/>
</dbReference>
<evidence type="ECO:0000313" key="4">
    <source>
        <dbReference type="Proteomes" id="UP001066276"/>
    </source>
</evidence>
<keyword evidence="4" id="KW-1185">Reference proteome</keyword>
<dbReference type="Proteomes" id="UP001066276">
    <property type="component" value="Chromosome 7"/>
</dbReference>
<dbReference type="Gene3D" id="3.30.420.10">
    <property type="entry name" value="Ribonuclease H-like superfamily/Ribonuclease H"/>
    <property type="match status" value="1"/>
</dbReference>
<dbReference type="Pfam" id="PF17921">
    <property type="entry name" value="Integrase_H2C2"/>
    <property type="match status" value="1"/>
</dbReference>
<dbReference type="InterPro" id="IPR012337">
    <property type="entry name" value="RNaseH-like_sf"/>
</dbReference>
<dbReference type="InterPro" id="IPR050951">
    <property type="entry name" value="Retrovirus_Pol_polyprotein"/>
</dbReference>
<accession>A0AAV7PNQ6</accession>
<dbReference type="FunFam" id="1.10.340.70:FF:000004">
    <property type="entry name" value="Retrovirus-related Pol polyprotein from transposon 297-like Protein"/>
    <property type="match status" value="1"/>
</dbReference>
<evidence type="ECO:0000256" key="1">
    <source>
        <dbReference type="ARBA" id="ARBA00039658"/>
    </source>
</evidence>
<dbReference type="EMBL" id="JANPWB010000011">
    <property type="protein sequence ID" value="KAJ1129921.1"/>
    <property type="molecule type" value="Genomic_DNA"/>
</dbReference>
<dbReference type="PANTHER" id="PTHR37984">
    <property type="entry name" value="PROTEIN CBG26694"/>
    <property type="match status" value="1"/>
</dbReference>
<name>A0AAV7PNQ6_PLEWA</name>
<dbReference type="GO" id="GO:0003676">
    <property type="term" value="F:nucleic acid binding"/>
    <property type="evidence" value="ECO:0007669"/>
    <property type="project" value="InterPro"/>
</dbReference>
<evidence type="ECO:0000313" key="3">
    <source>
        <dbReference type="EMBL" id="KAJ1129921.1"/>
    </source>
</evidence>
<dbReference type="SUPFAM" id="SSF53098">
    <property type="entry name" value="Ribonuclease H-like"/>
    <property type="match status" value="1"/>
</dbReference>